<evidence type="ECO:0000256" key="2">
    <source>
        <dbReference type="ARBA" id="ARBA00022603"/>
    </source>
</evidence>
<dbReference type="Proteomes" id="UP001479606">
    <property type="component" value="Unassembled WGS sequence"/>
</dbReference>
<evidence type="ECO:0000256" key="5">
    <source>
        <dbReference type="ARBA" id="ARBA00047942"/>
    </source>
</evidence>
<evidence type="ECO:0000313" key="8">
    <source>
        <dbReference type="Proteomes" id="UP001479606"/>
    </source>
</evidence>
<proteinExistence type="predicted"/>
<dbReference type="GO" id="GO:0032259">
    <property type="term" value="P:methylation"/>
    <property type="evidence" value="ECO:0007669"/>
    <property type="project" value="UniProtKB-KW"/>
</dbReference>
<dbReference type="SUPFAM" id="SSF53335">
    <property type="entry name" value="S-adenosyl-L-methionine-dependent methyltransferases"/>
    <property type="match status" value="1"/>
</dbReference>
<dbReference type="InterPro" id="IPR050953">
    <property type="entry name" value="N4_N6_ade-DNA_methylase"/>
</dbReference>
<accession>A0ABU9LPZ9</accession>
<evidence type="ECO:0000256" key="1">
    <source>
        <dbReference type="ARBA" id="ARBA00011900"/>
    </source>
</evidence>
<dbReference type="EC" id="2.1.1.72" evidence="1"/>
<comment type="caution">
    <text evidence="7">The sequence shown here is derived from an EMBL/GenBank/DDBJ whole genome shotgun (WGS) entry which is preliminary data.</text>
</comment>
<evidence type="ECO:0000256" key="4">
    <source>
        <dbReference type="ARBA" id="ARBA00022691"/>
    </source>
</evidence>
<evidence type="ECO:0000313" key="7">
    <source>
        <dbReference type="EMBL" id="MEL5992859.1"/>
    </source>
</evidence>
<dbReference type="PANTHER" id="PTHR33841">
    <property type="entry name" value="DNA METHYLTRANSFERASE YEEA-RELATED"/>
    <property type="match status" value="1"/>
</dbReference>
<sequence>MRFPTIRIEGSILSADILDKLENADLSGQRPTDFGLPTNAKVKDEIVRAWTDAQGLWRMFKRQMENVALDKTGTTETRRYWMVPLLGLLGYNPELLRDTPRIDDKTYPISHADTSRGNLPLHIMGFRDSLDKKRETGGPRLSPHALVQEYINLHEHLYGLVTNGLRLRLLRDSSRLVRLSFVEFDLERMFDDDHFADFAVLFRLLHASRMPAAEAEGASSLIEHYHQEALESGSRIREGLSNAVYHCLNAFGTGFLQHPDNEALRELIEQEKLSPKEYHHALLRLIYRLLFLLVTEERHLLFPALPKPADEAARKAAATQQAHEQVYQQYYSLARLRRLCEQSHVSHDTRFADLWQGLMRTFRLFERESQGAPLSIKPLAGELFSSRAVGSLPECQLANHVLLSCIKSLNEFRNPNTNQTTRVNYGALDVEEFGSVYEGLLDYNAVITQGPGRWSYSLQAGSDRASSGSHYTPEQLVQPLIRHSLEHVIADKLTTAKATVLEKAGLTKSSGSSSLLERGLGGEVAQAQAAALLSIRVCDVACGSGHMLLSAARRLAVEVARVRTQEDQPSPTAQRQAMRDVISQCIYGVDYNPLAVELCKVALWLEAHNPGEPLNFLDHHIRCGNAIVGLARAEDLERGIADEAFKNLPNDDKAASAALRKRNKAEKAIPNQTNLFHEATNGDLSNLGRAAEQVRRMPDHSTAEIEAKAAAYQRLSRGAARHRLEQLANLQVAPFFIPKTLATADHVLTDAAYRRHLTGKHAIQDPAAAYAAEIATEKRFFHWFLEFPDVMEVNGGFDCIIGNPPFLGGLKLSTKYGHQMLHWLYSEYAPMGGTADLVGYFFRRVFSLLKPGAFLSLISTKTISQGDTRVGALEVIINQGGTINHAVRSIKWPGEAAVDVSLLTIVKRTWNGPFILDENVVEEITHHLDSERAASSPQQLRYNAGKSFIGSYVLGSGFVLTQAEVDVLIKRNHANANVLQPYINGDDLNNNADQSPSRWVINFRNWPLRRYDYAEWNELDAKERQRIEERLKDGSSEAIAPPDYELEVASDYPDCLSIVEEKVKPERTRLGENGEYALRKPLPQLWWIYSEKRPGLYSALAKHGHALVINRYCKYLGFFPKSEGLVFTDSIIVLTDISEEENLILNSTFFDNWLWKYCSTMGSVTLRFTPTSGFETFPFLLNITDENRVALRSLNKIYIEHRRQLMIDLNLGLTKTYNLLHTSDLSLTDITKAAKLPEFSNVVDLYERVLHLRELHRQIDEAVAAAYGWSDFALEHGFHEQEYLPENDRVRYTISPAARREVLRRLLQLNHEIHAREVEEQAALALATKAAKPVRKSKAGAVPQLALTTATQHLEITSAKPAVEKPAKVIDFSDIFPDEELATATPVVASPRPSRRAAPFERTVLGGEVIHQLYGSPGFGHVKLMKAMVLLDLHVLPEVDLDTHYYRQAAGPYDNALIRSLDSQFEQQKWYKAVPIPGGGARYDRLPKAGSHQKYFPGYWAPHQPEINRVLDLLRPLSMRQSEIVATLYVAWNDLLLDGKTTPPDARIIEESTTAWNESKLGISSEEWEWGFNFIRQNDLVPRGQGQHSRVAPAKR</sequence>
<dbReference type="Gene3D" id="3.40.50.150">
    <property type="entry name" value="Vaccinia Virus protein VP39"/>
    <property type="match status" value="2"/>
</dbReference>
<dbReference type="RefSeq" id="WP_342295447.1">
    <property type="nucleotide sequence ID" value="NZ_JBCEVZ010000002.1"/>
</dbReference>
<evidence type="ECO:0000259" key="6">
    <source>
        <dbReference type="Pfam" id="PF07669"/>
    </source>
</evidence>
<dbReference type="EMBL" id="JBCEVZ010000002">
    <property type="protein sequence ID" value="MEL5992859.1"/>
    <property type="molecule type" value="Genomic_DNA"/>
</dbReference>
<protein>
    <recommendedName>
        <fullName evidence="1">site-specific DNA-methyltransferase (adenine-specific)</fullName>
        <ecNumber evidence="1">2.1.1.72</ecNumber>
    </recommendedName>
</protein>
<reference evidence="7 8" key="1">
    <citation type="journal article" date="2018" name="Arch. Microbiol.">
        <title>Hymenobacter segetis sp. nov., isolated from soil.</title>
        <authorList>
            <person name="Ten L.N."/>
            <person name="Lim S.J."/>
            <person name="Kim B.O."/>
            <person name="Kang I.K."/>
            <person name="Jung H.Y."/>
        </authorList>
    </citation>
    <scope>NUCLEOTIDE SEQUENCE [LARGE SCALE GENOMIC DNA]</scope>
    <source>
        <strain evidence="7 8">S7-3-11</strain>
    </source>
</reference>
<gene>
    <name evidence="7" type="ORF">AAFH49_01475</name>
</gene>
<keyword evidence="2 7" id="KW-0489">Methyltransferase</keyword>
<feature type="domain" description="Type II methyltransferase M.TaqI-like" evidence="6">
    <location>
        <begin position="584"/>
        <end position="864"/>
    </location>
</feature>
<dbReference type="PROSITE" id="PS00092">
    <property type="entry name" value="N6_MTASE"/>
    <property type="match status" value="1"/>
</dbReference>
<keyword evidence="8" id="KW-1185">Reference proteome</keyword>
<dbReference type="InterPro" id="IPR029063">
    <property type="entry name" value="SAM-dependent_MTases_sf"/>
</dbReference>
<evidence type="ECO:0000256" key="3">
    <source>
        <dbReference type="ARBA" id="ARBA00022679"/>
    </source>
</evidence>
<keyword evidence="3" id="KW-0808">Transferase</keyword>
<dbReference type="PRINTS" id="PR00507">
    <property type="entry name" value="N12N6MTFRASE"/>
</dbReference>
<keyword evidence="4" id="KW-0949">S-adenosyl-L-methionine</keyword>
<organism evidence="7 8">
    <name type="scientific">Hymenobacter segetis</name>
    <dbReference type="NCBI Taxonomy" id="2025509"/>
    <lineage>
        <taxon>Bacteria</taxon>
        <taxon>Pseudomonadati</taxon>
        <taxon>Bacteroidota</taxon>
        <taxon>Cytophagia</taxon>
        <taxon>Cytophagales</taxon>
        <taxon>Hymenobacteraceae</taxon>
        <taxon>Hymenobacter</taxon>
    </lineage>
</organism>
<dbReference type="InterPro" id="IPR011639">
    <property type="entry name" value="MethylTrfase_TaqI-like_dom"/>
</dbReference>
<dbReference type="GO" id="GO:0008168">
    <property type="term" value="F:methyltransferase activity"/>
    <property type="evidence" value="ECO:0007669"/>
    <property type="project" value="UniProtKB-KW"/>
</dbReference>
<dbReference type="InterPro" id="IPR002052">
    <property type="entry name" value="DNA_methylase_N6_adenine_CS"/>
</dbReference>
<comment type="catalytic activity">
    <reaction evidence="5">
        <text>a 2'-deoxyadenosine in DNA + S-adenosyl-L-methionine = an N(6)-methyl-2'-deoxyadenosine in DNA + S-adenosyl-L-homocysteine + H(+)</text>
        <dbReference type="Rhea" id="RHEA:15197"/>
        <dbReference type="Rhea" id="RHEA-COMP:12418"/>
        <dbReference type="Rhea" id="RHEA-COMP:12419"/>
        <dbReference type="ChEBI" id="CHEBI:15378"/>
        <dbReference type="ChEBI" id="CHEBI:57856"/>
        <dbReference type="ChEBI" id="CHEBI:59789"/>
        <dbReference type="ChEBI" id="CHEBI:90615"/>
        <dbReference type="ChEBI" id="CHEBI:90616"/>
        <dbReference type="EC" id="2.1.1.72"/>
    </reaction>
</comment>
<dbReference type="PANTHER" id="PTHR33841:SF1">
    <property type="entry name" value="DNA METHYLTRANSFERASE A"/>
    <property type="match status" value="1"/>
</dbReference>
<dbReference type="Pfam" id="PF07669">
    <property type="entry name" value="Eco57I"/>
    <property type="match status" value="1"/>
</dbReference>
<name>A0ABU9LPZ9_9BACT</name>